<protein>
    <recommendedName>
        <fullName evidence="2">CRIB domain-containing protein</fullName>
    </recommendedName>
</protein>
<gene>
    <name evidence="3" type="ORF">CYLTODRAFT_72718</name>
</gene>
<reference evidence="3 4" key="1">
    <citation type="journal article" date="2015" name="Fungal Genet. Biol.">
        <title>Evolution of novel wood decay mechanisms in Agaricales revealed by the genome sequences of Fistulina hepatica and Cylindrobasidium torrendii.</title>
        <authorList>
            <person name="Floudas D."/>
            <person name="Held B.W."/>
            <person name="Riley R."/>
            <person name="Nagy L.G."/>
            <person name="Koehler G."/>
            <person name="Ransdell A.S."/>
            <person name="Younus H."/>
            <person name="Chow J."/>
            <person name="Chiniquy J."/>
            <person name="Lipzen A."/>
            <person name="Tritt A."/>
            <person name="Sun H."/>
            <person name="Haridas S."/>
            <person name="LaButti K."/>
            <person name="Ohm R.A."/>
            <person name="Kues U."/>
            <person name="Blanchette R.A."/>
            <person name="Grigoriev I.V."/>
            <person name="Minto R.E."/>
            <person name="Hibbett D.S."/>
        </authorList>
    </citation>
    <scope>NUCLEOTIDE SEQUENCE [LARGE SCALE GENOMIC DNA]</scope>
    <source>
        <strain evidence="3 4">FP15055 ss-10</strain>
    </source>
</reference>
<accession>A0A0D7B3W8</accession>
<feature type="compositionally biased region" description="Pro residues" evidence="1">
    <location>
        <begin position="25"/>
        <end position="34"/>
    </location>
</feature>
<dbReference type="InterPro" id="IPR000095">
    <property type="entry name" value="CRIB_dom"/>
</dbReference>
<evidence type="ECO:0000259" key="2">
    <source>
        <dbReference type="PROSITE" id="PS50108"/>
    </source>
</evidence>
<dbReference type="OrthoDB" id="3071307at2759"/>
<dbReference type="AlphaFoldDB" id="A0A0D7B3W8"/>
<name>A0A0D7B3W8_9AGAR</name>
<feature type="compositionally biased region" description="Polar residues" evidence="1">
    <location>
        <begin position="123"/>
        <end position="143"/>
    </location>
</feature>
<dbReference type="Proteomes" id="UP000054007">
    <property type="component" value="Unassembled WGS sequence"/>
</dbReference>
<evidence type="ECO:0000313" key="4">
    <source>
        <dbReference type="Proteomes" id="UP000054007"/>
    </source>
</evidence>
<feature type="domain" description="CRIB" evidence="2">
    <location>
        <begin position="149"/>
        <end position="162"/>
    </location>
</feature>
<dbReference type="EMBL" id="KN880601">
    <property type="protein sequence ID" value="KIY65177.1"/>
    <property type="molecule type" value="Genomic_DNA"/>
</dbReference>
<feature type="region of interest" description="Disordered" evidence="1">
    <location>
        <begin position="1"/>
        <end position="63"/>
    </location>
</feature>
<dbReference type="STRING" id="1314674.A0A0D7B3W8"/>
<sequence length="256" mass="27808">MNGMASRLSSFSMFKTKKSKSDTLPLPPPPPPKDPYYSMPNRSMTSLATNSASMPATPLGAPYPYQIPHSQHAARSFIHPSSSSMSLASSSAASAASYSPDVPQTGLTHKKSGFFGRKKKSARSPSIRSEVDSTGTSTQSSAEPQDDGISLPWNFQHNVHVDDGYAIPRRTYNSPLTPLQARRVTPIMDIPAYGCRTIRRRDSSDSAGAAEWFALAISIQRTTPITSRHVDVLFHRVAACAPVVISSTPILRRLYT</sequence>
<feature type="region of interest" description="Disordered" evidence="1">
    <location>
        <begin position="96"/>
        <end position="153"/>
    </location>
</feature>
<keyword evidence="4" id="KW-1185">Reference proteome</keyword>
<evidence type="ECO:0000256" key="1">
    <source>
        <dbReference type="SAM" id="MobiDB-lite"/>
    </source>
</evidence>
<feature type="compositionally biased region" description="Polar residues" evidence="1">
    <location>
        <begin position="40"/>
        <end position="54"/>
    </location>
</feature>
<proteinExistence type="predicted"/>
<evidence type="ECO:0000313" key="3">
    <source>
        <dbReference type="EMBL" id="KIY65177.1"/>
    </source>
</evidence>
<organism evidence="3 4">
    <name type="scientific">Cylindrobasidium torrendii FP15055 ss-10</name>
    <dbReference type="NCBI Taxonomy" id="1314674"/>
    <lineage>
        <taxon>Eukaryota</taxon>
        <taxon>Fungi</taxon>
        <taxon>Dikarya</taxon>
        <taxon>Basidiomycota</taxon>
        <taxon>Agaricomycotina</taxon>
        <taxon>Agaricomycetes</taxon>
        <taxon>Agaricomycetidae</taxon>
        <taxon>Agaricales</taxon>
        <taxon>Marasmiineae</taxon>
        <taxon>Physalacriaceae</taxon>
        <taxon>Cylindrobasidium</taxon>
    </lineage>
</organism>
<dbReference type="PROSITE" id="PS50108">
    <property type="entry name" value="CRIB"/>
    <property type="match status" value="1"/>
</dbReference>
<feature type="compositionally biased region" description="Basic residues" evidence="1">
    <location>
        <begin position="108"/>
        <end position="122"/>
    </location>
</feature>